<dbReference type="KEGG" id="iis:EYM_07115"/>
<proteinExistence type="predicted"/>
<organism evidence="1 2">
    <name type="scientific">Ignicoccus islandicus DSM 13165</name>
    <dbReference type="NCBI Taxonomy" id="940295"/>
    <lineage>
        <taxon>Archaea</taxon>
        <taxon>Thermoproteota</taxon>
        <taxon>Thermoprotei</taxon>
        <taxon>Desulfurococcales</taxon>
        <taxon>Desulfurococcaceae</taxon>
        <taxon>Ignicoccus</taxon>
    </lineage>
</organism>
<dbReference type="STRING" id="940295.EYM_07115"/>
<dbReference type="Proteomes" id="UP000060778">
    <property type="component" value="Chromosome"/>
</dbReference>
<sequence length="304" mass="34014">MNIFGIPNQPVMPPQPNLQELMGSIRDYEARLKGIEKNSCLLLFSSKVASAQPLDSVVFATLLSQYLKKLKDSGCDKLWFHLTAFGGDIRVTELTKKLIEDLSFSKVNVIAPLRLGATASLLSFIVYDELYVNSNTIVDPFNITVNITTQALDLNTFLEVMDFLLKSQKQMNEVEDAIRTQAYSMLLSSGALFGYVEASKEMKFIRYIIDNYIAPKLKVHESEFEESFLGGDKMVTPVTGLRLKEILINVRVMDREIPELSKASFEIEEKVQSFFEQTGATGLLATSNQMTTFNGAPIPQIKIG</sequence>
<evidence type="ECO:0000313" key="1">
    <source>
        <dbReference type="EMBL" id="ALU12751.1"/>
    </source>
</evidence>
<dbReference type="GeneID" id="30680795"/>
<accession>A0A0U3FR00</accession>
<evidence type="ECO:0000313" key="2">
    <source>
        <dbReference type="Proteomes" id="UP000060778"/>
    </source>
</evidence>
<dbReference type="RefSeq" id="WP_075050378.1">
    <property type="nucleotide sequence ID" value="NZ_CP006867.1"/>
</dbReference>
<dbReference type="AlphaFoldDB" id="A0A0U3FR00"/>
<dbReference type="OrthoDB" id="385180at2157"/>
<keyword evidence="2" id="KW-1185">Reference proteome</keyword>
<reference evidence="1 2" key="1">
    <citation type="submission" date="2013-11" db="EMBL/GenBank/DDBJ databases">
        <title>Comparative genomics of Ignicoccus.</title>
        <authorList>
            <person name="Podar M."/>
        </authorList>
    </citation>
    <scope>NUCLEOTIDE SEQUENCE [LARGE SCALE GENOMIC DNA]</scope>
    <source>
        <strain evidence="1 2">DSM 13165</strain>
    </source>
</reference>
<evidence type="ECO:0008006" key="3">
    <source>
        <dbReference type="Google" id="ProtNLM"/>
    </source>
</evidence>
<name>A0A0U3FR00_9CREN</name>
<gene>
    <name evidence="1" type="ORF">EYM_07115</name>
</gene>
<protein>
    <recommendedName>
        <fullName evidence="3">Serine dehydrogenase proteinase</fullName>
    </recommendedName>
</protein>
<dbReference type="EMBL" id="CP006867">
    <property type="protein sequence ID" value="ALU12751.1"/>
    <property type="molecule type" value="Genomic_DNA"/>
</dbReference>